<comment type="caution">
    <text evidence="1">The sequence shown here is derived from an EMBL/GenBank/DDBJ whole genome shotgun (WGS) entry which is preliminary data.</text>
</comment>
<accession>A0A327KV10</accession>
<evidence type="ECO:0000313" key="1">
    <source>
        <dbReference type="EMBL" id="RAI41916.1"/>
    </source>
</evidence>
<proteinExistence type="predicted"/>
<dbReference type="RefSeq" id="WP_111355293.1">
    <property type="nucleotide sequence ID" value="NZ_NHSK01000213.1"/>
</dbReference>
<evidence type="ECO:0000313" key="2">
    <source>
        <dbReference type="Proteomes" id="UP000248863"/>
    </source>
</evidence>
<organism evidence="1 2">
    <name type="scientific">Rhodoplanes elegans</name>
    <dbReference type="NCBI Taxonomy" id="29408"/>
    <lineage>
        <taxon>Bacteria</taxon>
        <taxon>Pseudomonadati</taxon>
        <taxon>Pseudomonadota</taxon>
        <taxon>Alphaproteobacteria</taxon>
        <taxon>Hyphomicrobiales</taxon>
        <taxon>Nitrobacteraceae</taxon>
        <taxon>Rhodoplanes</taxon>
    </lineage>
</organism>
<dbReference type="Proteomes" id="UP000248863">
    <property type="component" value="Unassembled WGS sequence"/>
</dbReference>
<evidence type="ECO:0008006" key="3">
    <source>
        <dbReference type="Google" id="ProtNLM"/>
    </source>
</evidence>
<dbReference type="EMBL" id="NPEU01000007">
    <property type="protein sequence ID" value="RAI41916.1"/>
    <property type="molecule type" value="Genomic_DNA"/>
</dbReference>
<keyword evidence="2" id="KW-1185">Reference proteome</keyword>
<protein>
    <recommendedName>
        <fullName evidence="3">DUF1508 domain-containing protein</fullName>
    </recommendedName>
</protein>
<reference evidence="1 2" key="1">
    <citation type="submission" date="2017-07" db="EMBL/GenBank/DDBJ databases">
        <title>Draft Genome Sequences of Select Purple Nonsulfur Bacteria.</title>
        <authorList>
            <person name="Lasarre B."/>
            <person name="Mckinlay J.B."/>
        </authorList>
    </citation>
    <scope>NUCLEOTIDE SEQUENCE [LARGE SCALE GENOMIC DNA]</scope>
    <source>
        <strain evidence="1 2">DSM 11907</strain>
    </source>
</reference>
<gene>
    <name evidence="1" type="ORF">CH338_01615</name>
</gene>
<name>A0A327KV10_9BRAD</name>
<dbReference type="AlphaFoldDB" id="A0A327KV10"/>
<dbReference type="OrthoDB" id="9990403at2"/>
<sequence length="70" mass="8087">MHGNARRVYALADFTVERRGRGWYFARTSRFGEKHAEKGPYSSEVSVALMIAREIIREIARRDAPYRLSG</sequence>